<organism evidence="2 3">
    <name type="scientific">Saponaria officinalis</name>
    <name type="common">Common soapwort</name>
    <name type="synonym">Lychnis saponaria</name>
    <dbReference type="NCBI Taxonomy" id="3572"/>
    <lineage>
        <taxon>Eukaryota</taxon>
        <taxon>Viridiplantae</taxon>
        <taxon>Streptophyta</taxon>
        <taxon>Embryophyta</taxon>
        <taxon>Tracheophyta</taxon>
        <taxon>Spermatophyta</taxon>
        <taxon>Magnoliopsida</taxon>
        <taxon>eudicotyledons</taxon>
        <taxon>Gunneridae</taxon>
        <taxon>Pentapetalae</taxon>
        <taxon>Caryophyllales</taxon>
        <taxon>Caryophyllaceae</taxon>
        <taxon>Caryophylleae</taxon>
        <taxon>Saponaria</taxon>
    </lineage>
</organism>
<protein>
    <submittedName>
        <fullName evidence="2">Uncharacterized protein</fullName>
    </submittedName>
</protein>
<keyword evidence="3" id="KW-1185">Reference proteome</keyword>
<evidence type="ECO:0000256" key="1">
    <source>
        <dbReference type="SAM" id="MobiDB-lite"/>
    </source>
</evidence>
<accession>A0AAW1KA19</accession>
<sequence length="134" mass="15356">MSKDAGFGFYGTIVESRNAIFVEEIFPLKFYLGPDLTFDAFSHEDNDGSSLPRIDTSSEPPLEPRRSKRSRVEKSFVLDVLMEEDGRYLDNELVDMYIVEEDPKTYSEATRSVHASLWKEAIDSEIESIMPNHI</sequence>
<dbReference type="AlphaFoldDB" id="A0AAW1KA19"/>
<dbReference type="EMBL" id="JBDFQZ010000006">
    <property type="protein sequence ID" value="KAK9714494.1"/>
    <property type="molecule type" value="Genomic_DNA"/>
</dbReference>
<proteinExistence type="predicted"/>
<evidence type="ECO:0000313" key="3">
    <source>
        <dbReference type="Proteomes" id="UP001443914"/>
    </source>
</evidence>
<comment type="caution">
    <text evidence="2">The sequence shown here is derived from an EMBL/GenBank/DDBJ whole genome shotgun (WGS) entry which is preliminary data.</text>
</comment>
<reference evidence="2" key="1">
    <citation type="submission" date="2024-03" db="EMBL/GenBank/DDBJ databases">
        <title>WGS assembly of Saponaria officinalis var. Norfolk2.</title>
        <authorList>
            <person name="Jenkins J."/>
            <person name="Shu S."/>
            <person name="Grimwood J."/>
            <person name="Barry K."/>
            <person name="Goodstein D."/>
            <person name="Schmutz J."/>
            <person name="Leebens-Mack J."/>
            <person name="Osbourn A."/>
        </authorList>
    </citation>
    <scope>NUCLEOTIDE SEQUENCE [LARGE SCALE GENOMIC DNA]</scope>
    <source>
        <strain evidence="2">JIC</strain>
    </source>
</reference>
<gene>
    <name evidence="2" type="ORF">RND81_06G098700</name>
</gene>
<evidence type="ECO:0000313" key="2">
    <source>
        <dbReference type="EMBL" id="KAK9714494.1"/>
    </source>
</evidence>
<feature type="region of interest" description="Disordered" evidence="1">
    <location>
        <begin position="43"/>
        <end position="69"/>
    </location>
</feature>
<name>A0AAW1KA19_SAPOF</name>
<dbReference type="Proteomes" id="UP001443914">
    <property type="component" value="Unassembled WGS sequence"/>
</dbReference>